<dbReference type="NCBIfam" id="TIGR01845">
    <property type="entry name" value="outer_NodT"/>
    <property type="match status" value="1"/>
</dbReference>
<evidence type="ECO:0000313" key="3">
    <source>
        <dbReference type="EMBL" id="EGF12065.1"/>
    </source>
</evidence>
<dbReference type="AlphaFoldDB" id="F2B997"/>
<dbReference type="HOGENOM" id="CLU_012817_13_3_4"/>
<accession>F2B997</accession>
<keyword evidence="2" id="KW-1134">Transmembrane beta strand</keyword>
<dbReference type="Gene3D" id="1.20.1600.10">
    <property type="entry name" value="Outer membrane efflux proteins (OEP)"/>
    <property type="match status" value="1"/>
</dbReference>
<dbReference type="EMBL" id="AFAY01000004">
    <property type="protein sequence ID" value="EGF12065.1"/>
    <property type="molecule type" value="Genomic_DNA"/>
</dbReference>
<sequence length="481" mass="52225">MKKQTKFPLTALAAAALLSACTMIPKYQEPQVAVPETFRYDDTPATIRAAALGWQDYFADPRLHRLIEIALERNTDLRTAALNAEAMREQYRISRAALFPTLSGSGSGTRQRTAADLSGGSPAISESYSVGLGVTSYELDLFGKARSNKQAALEGYFNSTATRDATHLSLIASVAKAYFNERVAEENMALAQKVLKSREQTYRLSEIRHKAGVISAIDLRQQEALIEAAKASYESAVQSREQARNALAVLINRPIPADLPAGLPLDKQFTFDGLTAGLTSDVLLNRPDIRAAEHALKQANANIGAARAAFFPSITLTGSVGTASNELNNLFKAGNGTWSFAPGINIPIFTWGSLKGSLNAAKIRKEIQVVNYEAAVQSAFQDVSNALVAREQLDKTYQANARQSTAYADQLRLVRLRYKHGVSSALDLLDAERSSYTADTTLLANQLTRLENMADLYKALGGGLKRHTLDGSETALPQPRN</sequence>
<keyword evidence="2" id="KW-0732">Signal</keyword>
<dbReference type="SUPFAM" id="SSF56954">
    <property type="entry name" value="Outer membrane efflux proteins (OEP)"/>
    <property type="match status" value="1"/>
</dbReference>
<keyword evidence="2" id="KW-0812">Transmembrane</keyword>
<dbReference type="Proteomes" id="UP000004105">
    <property type="component" value="Unassembled WGS sequence"/>
</dbReference>
<keyword evidence="2" id="KW-0472">Membrane</keyword>
<comment type="subcellular location">
    <subcellularLocation>
        <location evidence="2">Cell membrane</location>
        <topology evidence="2">Lipid-anchor</topology>
    </subcellularLocation>
</comment>
<keyword evidence="2" id="KW-0564">Palmitate</keyword>
<dbReference type="OrthoDB" id="9770517at2"/>
<organism evidence="3 4">
    <name type="scientific">Neisseria bacilliformis ATCC BAA-1200</name>
    <dbReference type="NCBI Taxonomy" id="888742"/>
    <lineage>
        <taxon>Bacteria</taxon>
        <taxon>Pseudomonadati</taxon>
        <taxon>Pseudomonadota</taxon>
        <taxon>Betaproteobacteria</taxon>
        <taxon>Neisseriales</taxon>
        <taxon>Neisseriaceae</taxon>
        <taxon>Neisseria</taxon>
    </lineage>
</organism>
<proteinExistence type="inferred from homology"/>
<dbReference type="Pfam" id="PF02321">
    <property type="entry name" value="OEP"/>
    <property type="match status" value="2"/>
</dbReference>
<evidence type="ECO:0000256" key="2">
    <source>
        <dbReference type="RuleBase" id="RU362097"/>
    </source>
</evidence>
<reference evidence="3 4" key="1">
    <citation type="submission" date="2011-02" db="EMBL/GenBank/DDBJ databases">
        <authorList>
            <person name="Muzny D."/>
            <person name="Qin X."/>
            <person name="Deng J."/>
            <person name="Jiang H."/>
            <person name="Liu Y."/>
            <person name="Qu J."/>
            <person name="Song X.-Z."/>
            <person name="Zhang L."/>
            <person name="Thornton R."/>
            <person name="Coyle M."/>
            <person name="Francisco L."/>
            <person name="Jackson L."/>
            <person name="Javaid M."/>
            <person name="Korchina V."/>
            <person name="Kovar C."/>
            <person name="Mata R."/>
            <person name="Mathew T."/>
            <person name="Ngo R."/>
            <person name="Nguyen L."/>
            <person name="Nguyen N."/>
            <person name="Okwuonu G."/>
            <person name="Ongeri F."/>
            <person name="Pham C."/>
            <person name="Simmons D."/>
            <person name="Wilczek-Boney K."/>
            <person name="Hale W."/>
            <person name="Jakkamsetti A."/>
            <person name="Pham P."/>
            <person name="Ruth R."/>
            <person name="San Lucas F."/>
            <person name="Warren J."/>
            <person name="Zhang J."/>
            <person name="Zhao Z."/>
            <person name="Zhou C."/>
            <person name="Zhu D."/>
            <person name="Lee S."/>
            <person name="Bess C."/>
            <person name="Blankenburg K."/>
            <person name="Forbes L."/>
            <person name="Fu Q."/>
            <person name="Gubbala S."/>
            <person name="Hirani K."/>
            <person name="Jayaseelan J.C."/>
            <person name="Lara F."/>
            <person name="Munidasa M."/>
            <person name="Palculict T."/>
            <person name="Patil S."/>
            <person name="Pu L.-L."/>
            <person name="Saada N."/>
            <person name="Tang L."/>
            <person name="Weissenberger G."/>
            <person name="Zhu Y."/>
            <person name="Hemphill L."/>
            <person name="Shang Y."/>
            <person name="Youmans B."/>
            <person name="Ayvaz T."/>
            <person name="Ross M."/>
            <person name="Santibanez J."/>
            <person name="Aqrawi P."/>
            <person name="Gross S."/>
            <person name="Joshi V."/>
            <person name="Fowler G."/>
            <person name="Nazareth L."/>
            <person name="Reid J."/>
            <person name="Worley K."/>
            <person name="Petrosino J."/>
            <person name="Highlander S."/>
            <person name="Gibbs R."/>
        </authorList>
    </citation>
    <scope>NUCLEOTIDE SEQUENCE [LARGE SCALE GENOMIC DNA]</scope>
    <source>
        <strain evidence="3 4">ATCC BAA-1200</strain>
    </source>
</reference>
<keyword evidence="2" id="KW-0449">Lipoprotein</keyword>
<feature type="signal peptide" evidence="2">
    <location>
        <begin position="1"/>
        <end position="20"/>
    </location>
</feature>
<dbReference type="Gene3D" id="2.20.200.10">
    <property type="entry name" value="Outer membrane efflux proteins (OEP)"/>
    <property type="match status" value="1"/>
</dbReference>
<dbReference type="RefSeq" id="WP_007341284.1">
    <property type="nucleotide sequence ID" value="NZ_GL878494.1"/>
</dbReference>
<evidence type="ECO:0000313" key="4">
    <source>
        <dbReference type="Proteomes" id="UP000004105"/>
    </source>
</evidence>
<dbReference type="InterPro" id="IPR010131">
    <property type="entry name" value="MdtP/NodT-like"/>
</dbReference>
<comment type="caution">
    <text evidence="3">The sequence shown here is derived from an EMBL/GenBank/DDBJ whole genome shotgun (WGS) entry which is preliminary data.</text>
</comment>
<dbReference type="STRING" id="267212.GCA_001063965_00704"/>
<feature type="chain" id="PRO_5001438448" evidence="2">
    <location>
        <begin position="21"/>
        <end position="481"/>
    </location>
</feature>
<keyword evidence="4" id="KW-1185">Reference proteome</keyword>
<dbReference type="InterPro" id="IPR003423">
    <property type="entry name" value="OMP_efflux"/>
</dbReference>
<dbReference type="PANTHER" id="PTHR30203:SF32">
    <property type="entry name" value="CATION EFFLUX SYSTEM PROTEIN CUSC"/>
    <property type="match status" value="1"/>
</dbReference>
<comment type="similarity">
    <text evidence="1 2">Belongs to the outer membrane factor (OMF) (TC 1.B.17) family.</text>
</comment>
<evidence type="ECO:0000256" key="1">
    <source>
        <dbReference type="ARBA" id="ARBA00007613"/>
    </source>
</evidence>
<dbReference type="GO" id="GO:0015562">
    <property type="term" value="F:efflux transmembrane transporter activity"/>
    <property type="evidence" value="ECO:0007669"/>
    <property type="project" value="InterPro"/>
</dbReference>
<dbReference type="GO" id="GO:0005886">
    <property type="term" value="C:plasma membrane"/>
    <property type="evidence" value="ECO:0007669"/>
    <property type="project" value="UniProtKB-SubCell"/>
</dbReference>
<dbReference type="PROSITE" id="PS51257">
    <property type="entry name" value="PROKAR_LIPOPROTEIN"/>
    <property type="match status" value="1"/>
</dbReference>
<gene>
    <name evidence="3" type="primary">oprM</name>
    <name evidence="3" type="ORF">HMPREF9123_0271</name>
</gene>
<dbReference type="PANTHER" id="PTHR30203">
    <property type="entry name" value="OUTER MEMBRANE CATION EFFLUX PROTEIN"/>
    <property type="match status" value="1"/>
</dbReference>
<protein>
    <submittedName>
        <fullName evidence="3">Outer membrane efflux protein OprM</fullName>
    </submittedName>
</protein>
<name>F2B997_9NEIS</name>